<proteinExistence type="predicted"/>
<dbReference type="Gene3D" id="3.30.420.10">
    <property type="entry name" value="Ribonuclease H-like superfamily/Ribonuclease H"/>
    <property type="match status" value="1"/>
</dbReference>
<accession>A0AAD5L9G9</accession>
<feature type="domain" description="Tc1-like transposase DDE" evidence="1">
    <location>
        <begin position="82"/>
        <end position="218"/>
    </location>
</feature>
<gene>
    <name evidence="2" type="ORF">P43SY_003430</name>
</gene>
<evidence type="ECO:0000313" key="3">
    <source>
        <dbReference type="Proteomes" id="UP001209570"/>
    </source>
</evidence>
<dbReference type="Pfam" id="PF13358">
    <property type="entry name" value="DDE_3"/>
    <property type="match status" value="1"/>
</dbReference>
<dbReference type="EMBL" id="JAKCXM010000611">
    <property type="protein sequence ID" value="KAJ0392576.1"/>
    <property type="molecule type" value="Genomic_DNA"/>
</dbReference>
<dbReference type="PANTHER" id="PTHR46564">
    <property type="entry name" value="TRANSPOSASE"/>
    <property type="match status" value="1"/>
</dbReference>
<evidence type="ECO:0000313" key="2">
    <source>
        <dbReference type="EMBL" id="KAJ0392576.1"/>
    </source>
</evidence>
<dbReference type="AlphaFoldDB" id="A0AAD5L9G9"/>
<name>A0AAD5L9G9_PYTIN</name>
<protein>
    <recommendedName>
        <fullName evidence="1">Tc1-like transposase DDE domain-containing protein</fullName>
    </recommendedName>
</protein>
<sequence>MHVEYLFELLEENPLLTLADELYIKHRINVVAQTIRNSLDAMCYTIKQTHKQPADIKAERVKIRRKEYILKIMKAQADGKHVIFFDETGYNLCCARNRGWSRRGTRAVHVRDISRGQSLNVICAISEDGVEYVKYLFGSTKADTVAEFVRRLLREVVTKISLFDVVIVCDNASVHNSVTQVIEEPEFVGVEAIPLSPYSPMLKPIENTFSVFKSAVQTYLAEHCQEILTVPSGTTKTKHRAAWLRRATEYSMSAKVTSDLCPKLCRHSQRFYIPALAMADMPIGA</sequence>
<keyword evidence="3" id="KW-1185">Reference proteome</keyword>
<dbReference type="GO" id="GO:0003676">
    <property type="term" value="F:nucleic acid binding"/>
    <property type="evidence" value="ECO:0007669"/>
    <property type="project" value="InterPro"/>
</dbReference>
<dbReference type="PANTHER" id="PTHR46564:SF1">
    <property type="entry name" value="TRANSPOSASE"/>
    <property type="match status" value="1"/>
</dbReference>
<dbReference type="InterPro" id="IPR036397">
    <property type="entry name" value="RNaseH_sf"/>
</dbReference>
<comment type="caution">
    <text evidence="2">The sequence shown here is derived from an EMBL/GenBank/DDBJ whole genome shotgun (WGS) entry which is preliminary data.</text>
</comment>
<dbReference type="Proteomes" id="UP001209570">
    <property type="component" value="Unassembled WGS sequence"/>
</dbReference>
<evidence type="ECO:0000259" key="1">
    <source>
        <dbReference type="Pfam" id="PF13358"/>
    </source>
</evidence>
<reference evidence="2" key="1">
    <citation type="submission" date="2021-12" db="EMBL/GenBank/DDBJ databases">
        <title>Prjna785345.</title>
        <authorList>
            <person name="Rujirawat T."/>
            <person name="Krajaejun T."/>
        </authorList>
    </citation>
    <scope>NUCLEOTIDE SEQUENCE</scope>
    <source>
        <strain evidence="2">Pi057C3</strain>
    </source>
</reference>
<dbReference type="InterPro" id="IPR038717">
    <property type="entry name" value="Tc1-like_DDE_dom"/>
</dbReference>
<organism evidence="2 3">
    <name type="scientific">Pythium insidiosum</name>
    <name type="common">Pythiosis disease agent</name>
    <dbReference type="NCBI Taxonomy" id="114742"/>
    <lineage>
        <taxon>Eukaryota</taxon>
        <taxon>Sar</taxon>
        <taxon>Stramenopiles</taxon>
        <taxon>Oomycota</taxon>
        <taxon>Peronosporomycetes</taxon>
        <taxon>Pythiales</taxon>
        <taxon>Pythiaceae</taxon>
        <taxon>Pythium</taxon>
    </lineage>
</organism>